<name>A0ABU8TJH5_9HYPH</name>
<keyword evidence="5" id="KW-0170">Cobalt</keyword>
<evidence type="ECO:0000256" key="4">
    <source>
        <dbReference type="ARBA" id="ARBA00023235"/>
    </source>
</evidence>
<dbReference type="Proteomes" id="UP001385499">
    <property type="component" value="Unassembled WGS sequence"/>
</dbReference>
<evidence type="ECO:0000256" key="5">
    <source>
        <dbReference type="ARBA" id="ARBA00023285"/>
    </source>
</evidence>
<comment type="caution">
    <text evidence="7">The sequence shown here is derived from an EMBL/GenBank/DDBJ whole genome shotgun (WGS) entry which is preliminary data.</text>
</comment>
<accession>A0ABU8TJH5</accession>
<protein>
    <submittedName>
        <fullName evidence="7">Methylmalonyl-CoA mutase family protein</fullName>
    </submittedName>
</protein>
<keyword evidence="4" id="KW-0413">Isomerase</keyword>
<evidence type="ECO:0000259" key="6">
    <source>
        <dbReference type="Pfam" id="PF01642"/>
    </source>
</evidence>
<evidence type="ECO:0000256" key="1">
    <source>
        <dbReference type="ARBA" id="ARBA00001922"/>
    </source>
</evidence>
<keyword evidence="8" id="KW-1185">Reference proteome</keyword>
<reference evidence="7 8" key="1">
    <citation type="submission" date="2024-02" db="EMBL/GenBank/DDBJ databases">
        <title>Roseibium algae sp. nov., isolated from marine alga (Grateloupia sp.), showing potential in myo-inositol conversion.</title>
        <authorList>
            <person name="Wang Y."/>
        </authorList>
    </citation>
    <scope>NUCLEOTIDE SEQUENCE [LARGE SCALE GENOMIC DNA]</scope>
    <source>
        <strain evidence="7 8">H3510</strain>
    </source>
</reference>
<dbReference type="EMBL" id="JBAKIA010000004">
    <property type="protein sequence ID" value="MEJ8473881.1"/>
    <property type="molecule type" value="Genomic_DNA"/>
</dbReference>
<dbReference type="SUPFAM" id="SSF51703">
    <property type="entry name" value="Cobalamin (vitamin B12)-dependent enzymes"/>
    <property type="match status" value="1"/>
</dbReference>
<evidence type="ECO:0000256" key="2">
    <source>
        <dbReference type="ARBA" id="ARBA00008465"/>
    </source>
</evidence>
<evidence type="ECO:0000313" key="7">
    <source>
        <dbReference type="EMBL" id="MEJ8473881.1"/>
    </source>
</evidence>
<dbReference type="Gene3D" id="3.40.50.280">
    <property type="entry name" value="Cobalamin-binding domain"/>
    <property type="match status" value="1"/>
</dbReference>
<comment type="similarity">
    <text evidence="2">Belongs to the methylmalonyl-CoA mutase family.</text>
</comment>
<feature type="domain" description="Methylmalonyl-CoA mutase alpha/beta chain catalytic" evidence="6">
    <location>
        <begin position="61"/>
        <end position="455"/>
    </location>
</feature>
<keyword evidence="3" id="KW-0846">Cobalamin</keyword>
<evidence type="ECO:0000256" key="3">
    <source>
        <dbReference type="ARBA" id="ARBA00022628"/>
    </source>
</evidence>
<proteinExistence type="inferred from homology"/>
<dbReference type="InterPro" id="IPR016176">
    <property type="entry name" value="Cbl-dep_enz_cat"/>
</dbReference>
<dbReference type="InterPro" id="IPR006099">
    <property type="entry name" value="MeMalonylCoA_mutase_a/b_cat"/>
</dbReference>
<organism evidence="7 8">
    <name type="scientific">Roseibium algae</name>
    <dbReference type="NCBI Taxonomy" id="3123038"/>
    <lineage>
        <taxon>Bacteria</taxon>
        <taxon>Pseudomonadati</taxon>
        <taxon>Pseudomonadota</taxon>
        <taxon>Alphaproteobacteria</taxon>
        <taxon>Hyphomicrobiales</taxon>
        <taxon>Stappiaceae</taxon>
        <taxon>Roseibium</taxon>
    </lineage>
</organism>
<dbReference type="PANTHER" id="PTHR48101">
    <property type="entry name" value="METHYLMALONYL-COA MUTASE, MITOCHONDRIAL-RELATED"/>
    <property type="match status" value="1"/>
</dbReference>
<evidence type="ECO:0000313" key="8">
    <source>
        <dbReference type="Proteomes" id="UP001385499"/>
    </source>
</evidence>
<sequence length="660" mass="70934">MSLNVPQIFLGETEQSWLAAAEKALKGAPLSRLNGQTEDGFEFSPLFARRIDAMPRSAREAQKPWTVFQRIDIPDPVEANRQIHDDLEGGADGLELVFPTALLTADGYGLQVECISDLEKVLDGVFLDLVKIRIGAGYGAPAYLAMLMAYLEKRSIDPSLVQVNLGADPIGRLARRGKSNLPIEEQWRRNLDGIFAIERAGANTCFYSADGRIWHDGGASQAEELACTMASLLAYLRVMDGHSVPAESWQKHVSLTLVAEADQIGTIAKARAARRIWASILDACGLEQKPLQLHMQTSYRMLSKVDPWVNLLRNTVATFAAGVGGADSVSVLPFTRTLGLPDAFARRLARNTQSILLEESQLHMVADPAAGSGAIEAHTDALVASTWALLQEIDAGGGMIRSLQEGWIQGRLSKTQSRRNDEVAHRKRPITGASEFPDLAEKPVAVLEVTPAPVEEMLDPIALCEPGAGERFEMACHAFSRGVEMARALPLAMSSRSAMNVAPLHSSRISEPFEVLRELADTQAGGAPNVFLACLGPLSHFTARATWVANAFAAGGVNCLGGVVYDSFEDMLEAFKVSGSSIACLVSSDKVYADQAEAAARSLKAAGAEYLYLAGKPGDEQVAYKAAGVDTFIFAGCNLLGLLQAAHARFGIADDLEDLS</sequence>
<dbReference type="SUPFAM" id="SSF52242">
    <property type="entry name" value="Cobalamin (vitamin B12)-binding domain"/>
    <property type="match status" value="1"/>
</dbReference>
<dbReference type="Pfam" id="PF01642">
    <property type="entry name" value="MM_CoA_mutase"/>
    <property type="match status" value="1"/>
</dbReference>
<dbReference type="PANTHER" id="PTHR48101:SF4">
    <property type="entry name" value="METHYLMALONYL-COA MUTASE, MITOCHONDRIAL"/>
    <property type="match status" value="1"/>
</dbReference>
<comment type="cofactor">
    <cofactor evidence="1">
        <name>adenosylcob(III)alamin</name>
        <dbReference type="ChEBI" id="CHEBI:18408"/>
    </cofactor>
</comment>
<dbReference type="InterPro" id="IPR036724">
    <property type="entry name" value="Cobalamin-bd_sf"/>
</dbReference>
<dbReference type="Gene3D" id="3.20.20.240">
    <property type="entry name" value="Methylmalonyl-CoA mutase"/>
    <property type="match status" value="1"/>
</dbReference>
<gene>
    <name evidence="7" type="ORF">V6575_07265</name>
</gene>
<dbReference type="RefSeq" id="WP_340273574.1">
    <property type="nucleotide sequence ID" value="NZ_JBAKIA010000004.1"/>
</dbReference>